<accession>A0A0G1VIJ7</accession>
<dbReference type="Pfam" id="PF01649">
    <property type="entry name" value="Ribosomal_S20p"/>
    <property type="match status" value="1"/>
</dbReference>
<dbReference type="Proteomes" id="UP000034119">
    <property type="component" value="Unassembled WGS sequence"/>
</dbReference>
<comment type="caution">
    <text evidence="7">The sequence shown here is derived from an EMBL/GenBank/DDBJ whole genome shotgun (WGS) entry which is preliminary data.</text>
</comment>
<dbReference type="InterPro" id="IPR002583">
    <property type="entry name" value="Ribosomal_bS20"/>
</dbReference>
<keyword evidence="3 6" id="KW-0689">Ribosomal protein</keyword>
<dbReference type="SUPFAM" id="SSF46992">
    <property type="entry name" value="Ribosomal protein S20"/>
    <property type="match status" value="1"/>
</dbReference>
<dbReference type="GO" id="GO:0005840">
    <property type="term" value="C:ribosome"/>
    <property type="evidence" value="ECO:0007669"/>
    <property type="project" value="UniProtKB-KW"/>
</dbReference>
<keyword evidence="2 6" id="KW-0694">RNA-binding</keyword>
<evidence type="ECO:0000256" key="2">
    <source>
        <dbReference type="ARBA" id="ARBA00022884"/>
    </source>
</evidence>
<evidence type="ECO:0000256" key="4">
    <source>
        <dbReference type="ARBA" id="ARBA00023274"/>
    </source>
</evidence>
<evidence type="ECO:0000256" key="1">
    <source>
        <dbReference type="ARBA" id="ARBA00022730"/>
    </source>
</evidence>
<comment type="similarity">
    <text evidence="6">Belongs to the bacterial ribosomal protein bS20 family.</text>
</comment>
<evidence type="ECO:0000256" key="5">
    <source>
        <dbReference type="ARBA" id="ARBA00035136"/>
    </source>
</evidence>
<dbReference type="HAMAP" id="MF_00500">
    <property type="entry name" value="Ribosomal_bS20"/>
    <property type="match status" value="1"/>
</dbReference>
<evidence type="ECO:0000313" key="8">
    <source>
        <dbReference type="Proteomes" id="UP000034119"/>
    </source>
</evidence>
<dbReference type="EMBL" id="LCPW01000004">
    <property type="protein sequence ID" value="KKW06050.1"/>
    <property type="molecule type" value="Genomic_DNA"/>
</dbReference>
<organism evidence="7 8">
    <name type="scientific">candidate division CPR1 bacterium GW2011_GWC1_49_13</name>
    <dbReference type="NCBI Taxonomy" id="1618342"/>
    <lineage>
        <taxon>Bacteria</taxon>
        <taxon>candidate division CPR1</taxon>
    </lineage>
</organism>
<dbReference type="STRING" id="1618342.UY40_C0004G0034"/>
<dbReference type="NCBIfam" id="TIGR00029">
    <property type="entry name" value="S20"/>
    <property type="match status" value="1"/>
</dbReference>
<keyword evidence="1 6" id="KW-0699">rRNA-binding</keyword>
<gene>
    <name evidence="6" type="primary">rpsT</name>
    <name evidence="7" type="ORF">UY40_C0004G0034</name>
</gene>
<sequence>MPHLKSAYKNLRKSRKIAQVNREVKESLKKLLKKPVTAASLPALYKAIDKAAKRRIFSANKAARLKSSLAKKIGKTKPATKAAK</sequence>
<dbReference type="Gene3D" id="1.20.58.110">
    <property type="entry name" value="Ribosomal protein S20"/>
    <property type="match status" value="1"/>
</dbReference>
<comment type="function">
    <text evidence="6">Binds directly to 16S ribosomal RNA.</text>
</comment>
<dbReference type="InterPro" id="IPR036510">
    <property type="entry name" value="Ribosomal_bS20_sf"/>
</dbReference>
<dbReference type="GO" id="GO:0003735">
    <property type="term" value="F:structural constituent of ribosome"/>
    <property type="evidence" value="ECO:0007669"/>
    <property type="project" value="InterPro"/>
</dbReference>
<keyword evidence="4 6" id="KW-0687">Ribonucleoprotein</keyword>
<evidence type="ECO:0000256" key="6">
    <source>
        <dbReference type="HAMAP-Rule" id="MF_00500"/>
    </source>
</evidence>
<protein>
    <recommendedName>
        <fullName evidence="5 6">Small ribosomal subunit protein bS20</fullName>
    </recommendedName>
</protein>
<dbReference type="AlphaFoldDB" id="A0A0G1VIJ7"/>
<proteinExistence type="inferred from homology"/>
<evidence type="ECO:0000313" key="7">
    <source>
        <dbReference type="EMBL" id="KKW06050.1"/>
    </source>
</evidence>
<dbReference type="GO" id="GO:0006412">
    <property type="term" value="P:translation"/>
    <property type="evidence" value="ECO:0007669"/>
    <property type="project" value="UniProtKB-UniRule"/>
</dbReference>
<name>A0A0G1VIJ7_9BACT</name>
<dbReference type="GO" id="GO:1990904">
    <property type="term" value="C:ribonucleoprotein complex"/>
    <property type="evidence" value="ECO:0007669"/>
    <property type="project" value="UniProtKB-KW"/>
</dbReference>
<reference evidence="7 8" key="1">
    <citation type="journal article" date="2015" name="Nature">
        <title>rRNA introns, odd ribosomes, and small enigmatic genomes across a large radiation of phyla.</title>
        <authorList>
            <person name="Brown C.T."/>
            <person name="Hug L.A."/>
            <person name="Thomas B.C."/>
            <person name="Sharon I."/>
            <person name="Castelle C.J."/>
            <person name="Singh A."/>
            <person name="Wilkins M.J."/>
            <person name="Williams K.H."/>
            <person name="Banfield J.F."/>
        </authorList>
    </citation>
    <scope>NUCLEOTIDE SEQUENCE [LARGE SCALE GENOMIC DNA]</scope>
</reference>
<evidence type="ECO:0000256" key="3">
    <source>
        <dbReference type="ARBA" id="ARBA00022980"/>
    </source>
</evidence>
<dbReference type="GO" id="GO:0019843">
    <property type="term" value="F:rRNA binding"/>
    <property type="evidence" value="ECO:0007669"/>
    <property type="project" value="UniProtKB-UniRule"/>
</dbReference>